<proteinExistence type="predicted"/>
<feature type="region of interest" description="Disordered" evidence="1">
    <location>
        <begin position="1"/>
        <end position="33"/>
    </location>
</feature>
<reference evidence="2" key="1">
    <citation type="journal article" date="2015" name="Nature">
        <title>Complex archaea that bridge the gap between prokaryotes and eukaryotes.</title>
        <authorList>
            <person name="Spang A."/>
            <person name="Saw J.H."/>
            <person name="Jorgensen S.L."/>
            <person name="Zaremba-Niedzwiedzka K."/>
            <person name="Martijn J."/>
            <person name="Lind A.E."/>
            <person name="van Eijk R."/>
            <person name="Schleper C."/>
            <person name="Guy L."/>
            <person name="Ettema T.J."/>
        </authorList>
    </citation>
    <scope>NUCLEOTIDE SEQUENCE</scope>
</reference>
<name>A0A0F9NNM3_9ZZZZ</name>
<accession>A0A0F9NNM3</accession>
<dbReference type="EMBL" id="LAZR01007794">
    <property type="protein sequence ID" value="KKM82892.1"/>
    <property type="molecule type" value="Genomic_DNA"/>
</dbReference>
<evidence type="ECO:0000256" key="1">
    <source>
        <dbReference type="SAM" id="MobiDB-lite"/>
    </source>
</evidence>
<organism evidence="2">
    <name type="scientific">marine sediment metagenome</name>
    <dbReference type="NCBI Taxonomy" id="412755"/>
    <lineage>
        <taxon>unclassified sequences</taxon>
        <taxon>metagenomes</taxon>
        <taxon>ecological metagenomes</taxon>
    </lineage>
</organism>
<gene>
    <name evidence="2" type="ORF">LCGC14_1314830</name>
</gene>
<evidence type="ECO:0000313" key="2">
    <source>
        <dbReference type="EMBL" id="KKM82892.1"/>
    </source>
</evidence>
<sequence>MPDSNEFESISKRIQGQLGAPNHRAAAARDRANEQRDVITQLRDEMQELAKSIKKSTDDSLTTKILEEKNQLVKKLLDKEIYGLGRSPKSPAPVPNRIKFRVPKGTTILHFGKRHPPSGVMVRHGDFEMYVTSVAVAYDLVDVIMDPTTGRCDIDSLRSSVYFADGQYFAFKLPPNDKNVPFILVPLEAVLIKKSPEPMADKAAEIKQFLDDIFNQID</sequence>
<protein>
    <submittedName>
        <fullName evidence="2">Uncharacterized protein</fullName>
    </submittedName>
</protein>
<dbReference type="AlphaFoldDB" id="A0A0F9NNM3"/>
<comment type="caution">
    <text evidence="2">The sequence shown here is derived from an EMBL/GenBank/DDBJ whole genome shotgun (WGS) entry which is preliminary data.</text>
</comment>